<feature type="transmembrane region" description="Helical" evidence="1">
    <location>
        <begin position="43"/>
        <end position="62"/>
    </location>
</feature>
<keyword evidence="1" id="KW-0472">Membrane</keyword>
<feature type="domain" description="DUF4126" evidence="2">
    <location>
        <begin position="4"/>
        <end position="171"/>
    </location>
</feature>
<keyword evidence="1" id="KW-1133">Transmembrane helix</keyword>
<evidence type="ECO:0000313" key="4">
    <source>
        <dbReference type="Proteomes" id="UP001196661"/>
    </source>
</evidence>
<protein>
    <submittedName>
        <fullName evidence="3">DUF4126 domain-containing protein</fullName>
    </submittedName>
</protein>
<proteinExistence type="predicted"/>
<dbReference type="Pfam" id="PF13548">
    <property type="entry name" value="DUF4126"/>
    <property type="match status" value="1"/>
</dbReference>
<keyword evidence="4" id="KW-1185">Reference proteome</keyword>
<reference evidence="3 4" key="1">
    <citation type="journal article" date="2021" name="Mar. Drugs">
        <title>Genome Reduction and Secondary Metabolism of the Marine Sponge-Associated Cyanobacterium Leptothoe.</title>
        <authorList>
            <person name="Konstantinou D."/>
            <person name="Popin R.V."/>
            <person name="Fewer D.P."/>
            <person name="Sivonen K."/>
            <person name="Gkelis S."/>
        </authorList>
    </citation>
    <scope>NUCLEOTIDE SEQUENCE [LARGE SCALE GENOMIC DNA]</scope>
    <source>
        <strain evidence="3 4">TAU-MAC 1615</strain>
    </source>
</reference>
<feature type="transmembrane region" description="Helical" evidence="1">
    <location>
        <begin position="157"/>
        <end position="175"/>
    </location>
</feature>
<name>A0ABS5Y092_9CYAN</name>
<keyword evidence="1" id="KW-0812">Transmembrane</keyword>
<dbReference type="Proteomes" id="UP001196661">
    <property type="component" value="Unassembled WGS sequence"/>
</dbReference>
<gene>
    <name evidence="3" type="ORF">IXB28_03475</name>
</gene>
<evidence type="ECO:0000256" key="1">
    <source>
        <dbReference type="SAM" id="Phobius"/>
    </source>
</evidence>
<feature type="transmembrane region" description="Helical" evidence="1">
    <location>
        <begin position="101"/>
        <end position="126"/>
    </location>
</feature>
<feature type="transmembrane region" description="Helical" evidence="1">
    <location>
        <begin position="133"/>
        <end position="151"/>
    </location>
</feature>
<dbReference type="InterPro" id="IPR025196">
    <property type="entry name" value="DUF4126"/>
</dbReference>
<evidence type="ECO:0000259" key="2">
    <source>
        <dbReference type="Pfam" id="PF13548"/>
    </source>
</evidence>
<feature type="transmembrane region" description="Helical" evidence="1">
    <location>
        <begin position="74"/>
        <end position="95"/>
    </location>
</feature>
<organism evidence="3 4">
    <name type="scientific">Leptothoe kymatousa TAU-MAC 1615</name>
    <dbReference type="NCBI Taxonomy" id="2364775"/>
    <lineage>
        <taxon>Bacteria</taxon>
        <taxon>Bacillati</taxon>
        <taxon>Cyanobacteriota</taxon>
        <taxon>Cyanophyceae</taxon>
        <taxon>Nodosilineales</taxon>
        <taxon>Cymatolegaceae</taxon>
        <taxon>Leptothoe</taxon>
        <taxon>Leptothoe kymatousa</taxon>
    </lineage>
</organism>
<evidence type="ECO:0000313" key="3">
    <source>
        <dbReference type="EMBL" id="MBT9311254.1"/>
    </source>
</evidence>
<dbReference type="EMBL" id="JADOER010000004">
    <property type="protein sequence ID" value="MBT9311254.1"/>
    <property type="molecule type" value="Genomic_DNA"/>
</dbReference>
<sequence>MPELLAVLAISAATGLRLALPLLLIGLFAGDKLWSTVPILANIPETLVIAVLVIWSLIELIISKDRVSRRFLQSAELFISPFVGTIAGIAIARLADITDSWLLVLLAITGGVLALVIQMVQVGWLYRFKSPPMWAIFIEDALCICLVFLAFDAPEQGGLIALFLLWLAIRSSAIWRQWPKKETNSHNK</sequence>
<accession>A0ABS5Y092</accession>
<dbReference type="RefSeq" id="WP_407659171.1">
    <property type="nucleotide sequence ID" value="NZ_JADOER010000004.1"/>
</dbReference>
<comment type="caution">
    <text evidence="3">The sequence shown here is derived from an EMBL/GenBank/DDBJ whole genome shotgun (WGS) entry which is preliminary data.</text>
</comment>